<reference evidence="2" key="2">
    <citation type="submission" date="2021-02" db="EMBL/GenBank/DDBJ databases">
        <authorList>
            <person name="Kimball J.A."/>
            <person name="Haas M.W."/>
            <person name="Macchietto M."/>
            <person name="Kono T."/>
            <person name="Duquette J."/>
            <person name="Shao M."/>
        </authorList>
    </citation>
    <scope>NUCLEOTIDE SEQUENCE</scope>
    <source>
        <tissue evidence="2">Fresh leaf tissue</tissue>
    </source>
</reference>
<name>A0A8J5SC40_ZIZPA</name>
<organism evidence="2 3">
    <name type="scientific">Zizania palustris</name>
    <name type="common">Northern wild rice</name>
    <dbReference type="NCBI Taxonomy" id="103762"/>
    <lineage>
        <taxon>Eukaryota</taxon>
        <taxon>Viridiplantae</taxon>
        <taxon>Streptophyta</taxon>
        <taxon>Embryophyta</taxon>
        <taxon>Tracheophyta</taxon>
        <taxon>Spermatophyta</taxon>
        <taxon>Magnoliopsida</taxon>
        <taxon>Liliopsida</taxon>
        <taxon>Poales</taxon>
        <taxon>Poaceae</taxon>
        <taxon>BOP clade</taxon>
        <taxon>Oryzoideae</taxon>
        <taxon>Oryzeae</taxon>
        <taxon>Zizaniinae</taxon>
        <taxon>Zizania</taxon>
    </lineage>
</organism>
<keyword evidence="3" id="KW-1185">Reference proteome</keyword>
<gene>
    <name evidence="2" type="ORF">GUJ93_ZPchr0001g33195</name>
</gene>
<evidence type="ECO:0000313" key="3">
    <source>
        <dbReference type="Proteomes" id="UP000729402"/>
    </source>
</evidence>
<reference evidence="2" key="1">
    <citation type="journal article" date="2021" name="bioRxiv">
        <title>Whole Genome Assembly and Annotation of Northern Wild Rice, Zizania palustris L., Supports a Whole Genome Duplication in the Zizania Genus.</title>
        <authorList>
            <person name="Haas M."/>
            <person name="Kono T."/>
            <person name="Macchietto M."/>
            <person name="Millas R."/>
            <person name="McGilp L."/>
            <person name="Shao M."/>
            <person name="Duquette J."/>
            <person name="Hirsch C.N."/>
            <person name="Kimball J."/>
        </authorList>
    </citation>
    <scope>NUCLEOTIDE SEQUENCE</scope>
    <source>
        <tissue evidence="2">Fresh leaf tissue</tissue>
    </source>
</reference>
<evidence type="ECO:0000313" key="2">
    <source>
        <dbReference type="EMBL" id="KAG8053019.1"/>
    </source>
</evidence>
<protein>
    <recommendedName>
        <fullName evidence="4">Secreted protein</fullName>
    </recommendedName>
</protein>
<sequence length="120" mass="13834">MLALVRLLPLLPLHPAGDLFACASRCQRRLQKAKKNQFSRCMLLERKTNAARLARGARGTVLCCSARESWRSAAGRRKNVAGAKKKRQRRCCRTPDRRRKLFGEKRTRNQKNWTVDCNLI</sequence>
<feature type="chain" id="PRO_5035201946" description="Secreted protein" evidence="1">
    <location>
        <begin position="19"/>
        <end position="120"/>
    </location>
</feature>
<dbReference type="AlphaFoldDB" id="A0A8J5SC40"/>
<dbReference type="Proteomes" id="UP000729402">
    <property type="component" value="Unassembled WGS sequence"/>
</dbReference>
<comment type="caution">
    <text evidence="2">The sequence shown here is derived from an EMBL/GenBank/DDBJ whole genome shotgun (WGS) entry which is preliminary data.</text>
</comment>
<evidence type="ECO:0000256" key="1">
    <source>
        <dbReference type="SAM" id="SignalP"/>
    </source>
</evidence>
<keyword evidence="1" id="KW-0732">Signal</keyword>
<accession>A0A8J5SC40</accession>
<proteinExistence type="predicted"/>
<feature type="signal peptide" evidence="1">
    <location>
        <begin position="1"/>
        <end position="18"/>
    </location>
</feature>
<dbReference type="EMBL" id="JAAALK010000288">
    <property type="protein sequence ID" value="KAG8053019.1"/>
    <property type="molecule type" value="Genomic_DNA"/>
</dbReference>
<evidence type="ECO:0008006" key="4">
    <source>
        <dbReference type="Google" id="ProtNLM"/>
    </source>
</evidence>